<feature type="region of interest" description="Disordered" evidence="1">
    <location>
        <begin position="37"/>
        <end position="58"/>
    </location>
</feature>
<keyword evidence="3" id="KW-1185">Reference proteome</keyword>
<evidence type="ECO:0000313" key="2">
    <source>
        <dbReference type="EMBL" id="KAK6763642.1"/>
    </source>
</evidence>
<protein>
    <submittedName>
        <fullName evidence="2">Uncharacterized protein</fullName>
    </submittedName>
</protein>
<comment type="caution">
    <text evidence="2">The sequence shown here is derived from an EMBL/GenBank/DDBJ whole genome shotgun (WGS) entry which is preliminary data.</text>
</comment>
<name>A0ABR1ELU4_NECAM</name>
<accession>A0ABR1ELU4</accession>
<sequence length="166" mass="18476">MQMVNVGIDANSKVGYEQQFDVQGKWYYPAVRTSDNEESLTPSAHAAGSTLFTPEEQRKRKMRTLKLQLDYVLARNIPRSDLRKSKTGNRGVPLQPKIDMAGLKDGECRTKFRQCASIRVGVRGQKEVELCGILHKVHTGRCKGNAPGSIAAVQVCLYMCGNKIHV</sequence>
<proteinExistence type="predicted"/>
<dbReference type="Proteomes" id="UP001303046">
    <property type="component" value="Unassembled WGS sequence"/>
</dbReference>
<evidence type="ECO:0000313" key="3">
    <source>
        <dbReference type="Proteomes" id="UP001303046"/>
    </source>
</evidence>
<gene>
    <name evidence="2" type="primary">Necator_chrX.g24258</name>
    <name evidence="2" type="ORF">RB195_024093</name>
</gene>
<evidence type="ECO:0000256" key="1">
    <source>
        <dbReference type="SAM" id="MobiDB-lite"/>
    </source>
</evidence>
<dbReference type="EMBL" id="JAVFWL010000006">
    <property type="protein sequence ID" value="KAK6763642.1"/>
    <property type="molecule type" value="Genomic_DNA"/>
</dbReference>
<organism evidence="2 3">
    <name type="scientific">Necator americanus</name>
    <name type="common">Human hookworm</name>
    <dbReference type="NCBI Taxonomy" id="51031"/>
    <lineage>
        <taxon>Eukaryota</taxon>
        <taxon>Metazoa</taxon>
        <taxon>Ecdysozoa</taxon>
        <taxon>Nematoda</taxon>
        <taxon>Chromadorea</taxon>
        <taxon>Rhabditida</taxon>
        <taxon>Rhabditina</taxon>
        <taxon>Rhabditomorpha</taxon>
        <taxon>Strongyloidea</taxon>
        <taxon>Ancylostomatidae</taxon>
        <taxon>Bunostominae</taxon>
        <taxon>Necator</taxon>
    </lineage>
</organism>
<reference evidence="2 3" key="1">
    <citation type="submission" date="2023-08" db="EMBL/GenBank/DDBJ databases">
        <title>A Necator americanus chromosomal reference genome.</title>
        <authorList>
            <person name="Ilik V."/>
            <person name="Petrzelkova K.J."/>
            <person name="Pardy F."/>
            <person name="Fuh T."/>
            <person name="Niatou-Singa F.S."/>
            <person name="Gouil Q."/>
            <person name="Baker L."/>
            <person name="Ritchie M.E."/>
            <person name="Jex A.R."/>
            <person name="Gazzola D."/>
            <person name="Li H."/>
            <person name="Toshio Fujiwara R."/>
            <person name="Zhan B."/>
            <person name="Aroian R.V."/>
            <person name="Pafco B."/>
            <person name="Schwarz E.M."/>
        </authorList>
    </citation>
    <scope>NUCLEOTIDE SEQUENCE [LARGE SCALE GENOMIC DNA]</scope>
    <source>
        <strain evidence="2 3">Aroian</strain>
        <tissue evidence="2">Whole animal</tissue>
    </source>
</reference>